<dbReference type="SMART" id="SM00530">
    <property type="entry name" value="HTH_XRE"/>
    <property type="match status" value="1"/>
</dbReference>
<dbReference type="AlphaFoldDB" id="A0A1I0XTM7"/>
<keyword evidence="2 5" id="KW-0238">DNA-binding</keyword>
<dbReference type="InterPro" id="IPR010982">
    <property type="entry name" value="Lambda_DNA-bd_dom_sf"/>
</dbReference>
<evidence type="ECO:0000313" key="6">
    <source>
        <dbReference type="Proteomes" id="UP000183843"/>
    </source>
</evidence>
<gene>
    <name evidence="5" type="ORF">SAMN05216587_107124</name>
</gene>
<evidence type="ECO:0000259" key="4">
    <source>
        <dbReference type="PROSITE" id="PS50943"/>
    </source>
</evidence>
<proteinExistence type="predicted"/>
<evidence type="ECO:0000256" key="3">
    <source>
        <dbReference type="ARBA" id="ARBA00023163"/>
    </source>
</evidence>
<organism evidence="5 6">
    <name type="scientific">Selenomonas ruminantium</name>
    <dbReference type="NCBI Taxonomy" id="971"/>
    <lineage>
        <taxon>Bacteria</taxon>
        <taxon>Bacillati</taxon>
        <taxon>Bacillota</taxon>
        <taxon>Negativicutes</taxon>
        <taxon>Selenomonadales</taxon>
        <taxon>Selenomonadaceae</taxon>
        <taxon>Selenomonas</taxon>
    </lineage>
</organism>
<dbReference type="RefSeq" id="WP_052177589.1">
    <property type="nucleotide sequence ID" value="NZ_FOJX01000007.1"/>
</dbReference>
<dbReference type="GO" id="GO:0003700">
    <property type="term" value="F:DNA-binding transcription factor activity"/>
    <property type="evidence" value="ECO:0007669"/>
    <property type="project" value="TreeGrafter"/>
</dbReference>
<dbReference type="Pfam" id="PF01381">
    <property type="entry name" value="HTH_3"/>
    <property type="match status" value="1"/>
</dbReference>
<dbReference type="EMBL" id="FOJX01000007">
    <property type="protein sequence ID" value="SFB04351.1"/>
    <property type="molecule type" value="Genomic_DNA"/>
</dbReference>
<evidence type="ECO:0000313" key="5">
    <source>
        <dbReference type="EMBL" id="SFB04351.1"/>
    </source>
</evidence>
<protein>
    <submittedName>
        <fullName evidence="5">DNA-binding transcriptional regulator, XRE-family HTH domain</fullName>
    </submittedName>
</protein>
<dbReference type="PROSITE" id="PS50943">
    <property type="entry name" value="HTH_CROC1"/>
    <property type="match status" value="1"/>
</dbReference>
<evidence type="ECO:0000256" key="2">
    <source>
        <dbReference type="ARBA" id="ARBA00023125"/>
    </source>
</evidence>
<dbReference type="PANTHER" id="PTHR46797:SF23">
    <property type="entry name" value="HTH-TYPE TRANSCRIPTIONAL REGULATOR SUTR"/>
    <property type="match status" value="1"/>
</dbReference>
<name>A0A1I0XTM7_SELRU</name>
<dbReference type="InterPro" id="IPR001387">
    <property type="entry name" value="Cro/C1-type_HTH"/>
</dbReference>
<feature type="domain" description="HTH cro/C1-type" evidence="4">
    <location>
        <begin position="22"/>
        <end position="76"/>
    </location>
</feature>
<dbReference type="PANTHER" id="PTHR46797">
    <property type="entry name" value="HTH-TYPE TRANSCRIPTIONAL REGULATOR"/>
    <property type="match status" value="1"/>
</dbReference>
<keyword evidence="3" id="KW-0804">Transcription</keyword>
<keyword evidence="1" id="KW-0805">Transcription regulation</keyword>
<dbReference type="GO" id="GO:0005829">
    <property type="term" value="C:cytosol"/>
    <property type="evidence" value="ECO:0007669"/>
    <property type="project" value="TreeGrafter"/>
</dbReference>
<dbReference type="Gene3D" id="1.10.260.40">
    <property type="entry name" value="lambda repressor-like DNA-binding domains"/>
    <property type="match status" value="1"/>
</dbReference>
<evidence type="ECO:0000256" key="1">
    <source>
        <dbReference type="ARBA" id="ARBA00023015"/>
    </source>
</evidence>
<sequence>MAQRSRKQAEGETFSQKIGKRIREERLRLNLTQEKLAEDVDLSMAYIGQVERGERSFTLENLIMVARRLGVTVDYLLSDSIAPTENDEYRLWSQLMNGRTQEQKILAINMVKLMFGYLDERTVKGAS</sequence>
<dbReference type="CDD" id="cd00093">
    <property type="entry name" value="HTH_XRE"/>
    <property type="match status" value="1"/>
</dbReference>
<dbReference type="GO" id="GO:0003677">
    <property type="term" value="F:DNA binding"/>
    <property type="evidence" value="ECO:0007669"/>
    <property type="project" value="UniProtKB-KW"/>
</dbReference>
<dbReference type="SUPFAM" id="SSF47413">
    <property type="entry name" value="lambda repressor-like DNA-binding domains"/>
    <property type="match status" value="1"/>
</dbReference>
<dbReference type="Proteomes" id="UP000183843">
    <property type="component" value="Unassembled WGS sequence"/>
</dbReference>
<accession>A0A1I0XTM7</accession>
<dbReference type="InterPro" id="IPR050807">
    <property type="entry name" value="TransReg_Diox_bact_type"/>
</dbReference>
<reference evidence="5 6" key="1">
    <citation type="submission" date="2016-10" db="EMBL/GenBank/DDBJ databases">
        <authorList>
            <person name="de Groot N.N."/>
        </authorList>
    </citation>
    <scope>NUCLEOTIDE SEQUENCE [LARGE SCALE GENOMIC DNA]</scope>
    <source>
        <strain evidence="5 6">L14</strain>
    </source>
</reference>